<protein>
    <submittedName>
        <fullName evidence="3">SusE domain-containing protein</fullName>
    </submittedName>
</protein>
<dbReference type="PROSITE" id="PS51257">
    <property type="entry name" value="PROKAR_LIPOPROTEIN"/>
    <property type="match status" value="1"/>
</dbReference>
<evidence type="ECO:0000313" key="4">
    <source>
        <dbReference type="Proteomes" id="UP001172083"/>
    </source>
</evidence>
<feature type="domain" description="SusE outer membrane protein" evidence="2">
    <location>
        <begin position="23"/>
        <end position="127"/>
    </location>
</feature>
<keyword evidence="4" id="KW-1185">Reference proteome</keyword>
<evidence type="ECO:0000259" key="2">
    <source>
        <dbReference type="Pfam" id="PF14292"/>
    </source>
</evidence>
<sequence length="373" mass="41304">MKKIYNLIIGLMTVAAIAGCEENELSHTEVTPVTDLYAPENNAFFNLGAQSAAVFEWAAAKAADNGVVLYEVAFDVENGDFSAPIFKLPSDGQGLQRTLTLSFSDLNKIAVLAGIQPEAIGKLKWTVLSSKGINTQPSMASSLIEVERPAGFPPPDELYMLGTGTEVGDELANGMLMKKIGSSIFEIYTSLKPGNYYFAERNSGTPDTYYLDGDKLKADGTTEVTGPEQVYRIRVDFSNGTSEIATIETIELWFPPLGQFLFDLPYIGNGTWKIENTPIEFKQESWGRDERYKFRFAIKQDGADSYEWFGSVNGDNSRPDDSTADSFWYMVPVTDDFWANCFKFATPVDNNNADISIVFNTSVPEYTHIVEPQ</sequence>
<name>A0ABT8KZ90_9BACT</name>
<proteinExistence type="predicted"/>
<reference evidence="3" key="1">
    <citation type="submission" date="2023-06" db="EMBL/GenBank/DDBJ databases">
        <title>Genomic of Agaribacillus aureum.</title>
        <authorList>
            <person name="Wang G."/>
        </authorList>
    </citation>
    <scope>NUCLEOTIDE SEQUENCE</scope>
    <source>
        <strain evidence="3">BMA12</strain>
    </source>
</reference>
<accession>A0ABT8KZ90</accession>
<gene>
    <name evidence="3" type="ORF">QQ020_02030</name>
</gene>
<dbReference type="Pfam" id="PF14292">
    <property type="entry name" value="SusE"/>
    <property type="match status" value="1"/>
</dbReference>
<evidence type="ECO:0000256" key="1">
    <source>
        <dbReference type="SAM" id="SignalP"/>
    </source>
</evidence>
<dbReference type="InterPro" id="IPR025970">
    <property type="entry name" value="SusE"/>
</dbReference>
<dbReference type="Proteomes" id="UP001172083">
    <property type="component" value="Unassembled WGS sequence"/>
</dbReference>
<feature type="signal peptide" evidence="1">
    <location>
        <begin position="1"/>
        <end position="18"/>
    </location>
</feature>
<comment type="caution">
    <text evidence="3">The sequence shown here is derived from an EMBL/GenBank/DDBJ whole genome shotgun (WGS) entry which is preliminary data.</text>
</comment>
<organism evidence="3 4">
    <name type="scientific">Agaribacillus aureus</name>
    <dbReference type="NCBI Taxonomy" id="3051825"/>
    <lineage>
        <taxon>Bacteria</taxon>
        <taxon>Pseudomonadati</taxon>
        <taxon>Bacteroidota</taxon>
        <taxon>Cytophagia</taxon>
        <taxon>Cytophagales</taxon>
        <taxon>Splendidivirgaceae</taxon>
        <taxon>Agaribacillus</taxon>
    </lineage>
</organism>
<dbReference type="EMBL" id="JAUJEB010000001">
    <property type="protein sequence ID" value="MDN5210799.1"/>
    <property type="molecule type" value="Genomic_DNA"/>
</dbReference>
<evidence type="ECO:0000313" key="3">
    <source>
        <dbReference type="EMBL" id="MDN5210799.1"/>
    </source>
</evidence>
<feature type="chain" id="PRO_5045211438" evidence="1">
    <location>
        <begin position="19"/>
        <end position="373"/>
    </location>
</feature>
<keyword evidence="1" id="KW-0732">Signal</keyword>
<dbReference type="RefSeq" id="WP_346756139.1">
    <property type="nucleotide sequence ID" value="NZ_JAUJEB010000001.1"/>
</dbReference>